<gene>
    <name evidence="2" type="ORF">OKA104_LOCUS3777</name>
</gene>
<feature type="transmembrane region" description="Helical" evidence="1">
    <location>
        <begin position="98"/>
        <end position="117"/>
    </location>
</feature>
<dbReference type="Proteomes" id="UP000663881">
    <property type="component" value="Unassembled WGS sequence"/>
</dbReference>
<evidence type="ECO:0000313" key="2">
    <source>
        <dbReference type="EMBL" id="CAF3544623.1"/>
    </source>
</evidence>
<keyword evidence="1" id="KW-0472">Membrane</keyword>
<feature type="transmembrane region" description="Helical" evidence="1">
    <location>
        <begin position="72"/>
        <end position="92"/>
    </location>
</feature>
<dbReference type="EMBL" id="CAJOAY010000116">
    <property type="protein sequence ID" value="CAF3544623.1"/>
    <property type="molecule type" value="Genomic_DNA"/>
</dbReference>
<keyword evidence="1" id="KW-1133">Transmembrane helix</keyword>
<dbReference type="AlphaFoldDB" id="A0A818JQ05"/>
<proteinExistence type="predicted"/>
<evidence type="ECO:0000256" key="1">
    <source>
        <dbReference type="SAM" id="Phobius"/>
    </source>
</evidence>
<reference evidence="2" key="1">
    <citation type="submission" date="2021-02" db="EMBL/GenBank/DDBJ databases">
        <authorList>
            <person name="Nowell W R."/>
        </authorList>
    </citation>
    <scope>NUCLEOTIDE SEQUENCE</scope>
</reference>
<accession>A0A818JQ05</accession>
<feature type="transmembrane region" description="Helical" evidence="1">
    <location>
        <begin position="129"/>
        <end position="147"/>
    </location>
</feature>
<feature type="transmembrane region" description="Helical" evidence="1">
    <location>
        <begin position="167"/>
        <end position="196"/>
    </location>
</feature>
<comment type="caution">
    <text evidence="2">The sequence shown here is derived from an EMBL/GenBank/DDBJ whole genome shotgun (WGS) entry which is preliminary data.</text>
</comment>
<name>A0A818JQ05_9BILA</name>
<evidence type="ECO:0000313" key="3">
    <source>
        <dbReference type="Proteomes" id="UP000663881"/>
    </source>
</evidence>
<organism evidence="2 3">
    <name type="scientific">Adineta steineri</name>
    <dbReference type="NCBI Taxonomy" id="433720"/>
    <lineage>
        <taxon>Eukaryota</taxon>
        <taxon>Metazoa</taxon>
        <taxon>Spiralia</taxon>
        <taxon>Gnathifera</taxon>
        <taxon>Rotifera</taxon>
        <taxon>Eurotatoria</taxon>
        <taxon>Bdelloidea</taxon>
        <taxon>Adinetida</taxon>
        <taxon>Adinetidae</taxon>
        <taxon>Adineta</taxon>
    </lineage>
</organism>
<protein>
    <submittedName>
        <fullName evidence="2">Uncharacterized protein</fullName>
    </submittedName>
</protein>
<keyword evidence="1" id="KW-0812">Transmembrane</keyword>
<sequence length="221" mass="24846">MYENTYIPKPFLCHYETISSSPVQSLYENNIQQQQQQQSVYVSLESSSSNENKAISKPITPPFQRNFRTASIAILGFFELVSGLIVLGLALLIFDITLGLWCGIIYTIAGVAIIVLVIGTNRERYQTSVVLIFQLVALMFTIIDILLHSDLYRKQCITKPDEPTREITFSCQIIMVQLAAAALVLVSTIVFSIIYLRVTMIVLKQPHKTFNMSNAINLTTC</sequence>